<evidence type="ECO:0000256" key="4">
    <source>
        <dbReference type="ARBA" id="ARBA00022679"/>
    </source>
</evidence>
<feature type="transmembrane region" description="Helical" evidence="8">
    <location>
        <begin position="186"/>
        <end position="205"/>
    </location>
</feature>
<evidence type="ECO:0000256" key="7">
    <source>
        <dbReference type="ARBA" id="ARBA00023136"/>
    </source>
</evidence>
<evidence type="ECO:0000313" key="11">
    <source>
        <dbReference type="Proteomes" id="UP000765802"/>
    </source>
</evidence>
<accession>A0ABR7MCU6</accession>
<keyword evidence="3" id="KW-0328">Glycosyltransferase</keyword>
<evidence type="ECO:0000259" key="9">
    <source>
        <dbReference type="Pfam" id="PF13231"/>
    </source>
</evidence>
<keyword evidence="2" id="KW-1003">Cell membrane</keyword>
<keyword evidence="6 8" id="KW-1133">Transmembrane helix</keyword>
<evidence type="ECO:0000256" key="2">
    <source>
        <dbReference type="ARBA" id="ARBA00022475"/>
    </source>
</evidence>
<keyword evidence="7 8" id="KW-0472">Membrane</keyword>
<feature type="transmembrane region" description="Helical" evidence="8">
    <location>
        <begin position="232"/>
        <end position="252"/>
    </location>
</feature>
<evidence type="ECO:0000313" key="10">
    <source>
        <dbReference type="EMBL" id="MBC6492858.1"/>
    </source>
</evidence>
<feature type="transmembrane region" description="Helical" evidence="8">
    <location>
        <begin position="287"/>
        <end position="305"/>
    </location>
</feature>
<evidence type="ECO:0000256" key="8">
    <source>
        <dbReference type="SAM" id="Phobius"/>
    </source>
</evidence>
<dbReference type="EMBL" id="MBUA01000029">
    <property type="protein sequence ID" value="MBC6492858.1"/>
    <property type="molecule type" value="Genomic_DNA"/>
</dbReference>
<evidence type="ECO:0000256" key="6">
    <source>
        <dbReference type="ARBA" id="ARBA00022989"/>
    </source>
</evidence>
<feature type="transmembrane region" description="Helical" evidence="8">
    <location>
        <begin position="103"/>
        <end position="134"/>
    </location>
</feature>
<feature type="transmembrane region" description="Helical" evidence="8">
    <location>
        <begin position="146"/>
        <end position="174"/>
    </location>
</feature>
<feature type="transmembrane region" description="Helical" evidence="8">
    <location>
        <begin position="314"/>
        <end position="333"/>
    </location>
</feature>
<comment type="caution">
    <text evidence="10">The sequence shown here is derived from an EMBL/GenBank/DDBJ whole genome shotgun (WGS) entry which is preliminary data.</text>
</comment>
<dbReference type="RefSeq" id="WP_187258166.1">
    <property type="nucleotide sequence ID" value="NZ_JBHULF010000019.1"/>
</dbReference>
<keyword evidence="11" id="KW-1185">Reference proteome</keyword>
<dbReference type="Pfam" id="PF13231">
    <property type="entry name" value="PMT_2"/>
    <property type="match status" value="1"/>
</dbReference>
<dbReference type="PANTHER" id="PTHR33908:SF11">
    <property type="entry name" value="MEMBRANE PROTEIN"/>
    <property type="match status" value="1"/>
</dbReference>
<keyword evidence="5 8" id="KW-0812">Transmembrane</keyword>
<comment type="subcellular location">
    <subcellularLocation>
        <location evidence="1">Cell membrane</location>
        <topology evidence="1">Multi-pass membrane protein</topology>
    </subcellularLocation>
</comment>
<organism evidence="10 11">
    <name type="scientific">Flavihumibacter stibioxidans</name>
    <dbReference type="NCBI Taxonomy" id="1834163"/>
    <lineage>
        <taxon>Bacteria</taxon>
        <taxon>Pseudomonadati</taxon>
        <taxon>Bacteroidota</taxon>
        <taxon>Chitinophagia</taxon>
        <taxon>Chitinophagales</taxon>
        <taxon>Chitinophagaceae</taxon>
        <taxon>Flavihumibacter</taxon>
    </lineage>
</organism>
<gene>
    <name evidence="10" type="ORF">BC349_17510</name>
</gene>
<dbReference type="InterPro" id="IPR038731">
    <property type="entry name" value="RgtA/B/C-like"/>
</dbReference>
<feature type="domain" description="Glycosyltransferase RgtA/B/C/D-like" evidence="9">
    <location>
        <begin position="54"/>
        <end position="203"/>
    </location>
</feature>
<sequence length="565" mass="64536">MFASINRSVRNNTRTWFYAGWLIINLIQSAGTELLDDEAYYWVYSRFPDWGYFDHPPMIAILIKAGYALFSNELGVRLFMALMNTATLWLIQKMLLVNNDRLFYSIALSMGVLQIGGILAVPDIPLTFFTALFFWQYKQFLHKTDWIQALLLGTVMALMLYSKYHGVLIILFTLLSNRKLALQWQAWLAAIFGMLLFSPHLWWQYTHDFPSVMYHLKERNAPAYRFSFTLEYIGGQILLAGPLIGWLLLYAAGKFRANDFFARALKLSMIGFYGFFLLSTLKGRVEANWTVPALVPLIILAHAWLTNSVKGSRWVYRLMAPALVAVFVVRLYMLSDIPSLSARFKDEMHNNKTWAAAIKEKSVGLPVVFMSSYQRPSKYWFYSGDTSFAINNTGYRRNNYNFWPMEKDWQGRTVFLVDYLLDSLPGSQAIETAKGKTAGVVIEKLESHSFVQLKLVGEKLRVQDGQLVPFELEMPVEFGKQILSEQRGDEIKTELVLDIFEGKQYLQTLSLQVEPSGKNWKAFSTARVLAGSGKFIGKLGLSHMVPGLYSQNSPSLPLEVISPTK</sequence>
<dbReference type="InterPro" id="IPR050297">
    <property type="entry name" value="LipidA_mod_glycosyltrf_83"/>
</dbReference>
<name>A0ABR7MCU6_9BACT</name>
<dbReference type="PANTHER" id="PTHR33908">
    <property type="entry name" value="MANNOSYLTRANSFERASE YKCB-RELATED"/>
    <property type="match status" value="1"/>
</dbReference>
<proteinExistence type="predicted"/>
<reference evidence="10 11" key="1">
    <citation type="submission" date="2016-07" db="EMBL/GenBank/DDBJ databases">
        <title>Genome analysis of Flavihumibacter stibioxidans YS-17.</title>
        <authorList>
            <person name="Shi K."/>
            <person name="Han Y."/>
            <person name="Wang G."/>
        </authorList>
    </citation>
    <scope>NUCLEOTIDE SEQUENCE [LARGE SCALE GENOMIC DNA]</scope>
    <source>
        <strain evidence="10 11">YS-17</strain>
    </source>
</reference>
<evidence type="ECO:0000256" key="5">
    <source>
        <dbReference type="ARBA" id="ARBA00022692"/>
    </source>
</evidence>
<dbReference type="Proteomes" id="UP000765802">
    <property type="component" value="Unassembled WGS sequence"/>
</dbReference>
<evidence type="ECO:0000256" key="3">
    <source>
        <dbReference type="ARBA" id="ARBA00022676"/>
    </source>
</evidence>
<protein>
    <recommendedName>
        <fullName evidence="9">Glycosyltransferase RgtA/B/C/D-like domain-containing protein</fullName>
    </recommendedName>
</protein>
<evidence type="ECO:0000256" key="1">
    <source>
        <dbReference type="ARBA" id="ARBA00004651"/>
    </source>
</evidence>
<keyword evidence="4" id="KW-0808">Transferase</keyword>
<feature type="transmembrane region" description="Helical" evidence="8">
    <location>
        <begin position="264"/>
        <end position="281"/>
    </location>
</feature>